<gene>
    <name evidence="5" type="primary">pnbA</name>
    <name evidence="5" type="ORF">GCM10025874_20330</name>
</gene>
<dbReference type="RefSeq" id="WP_284232290.1">
    <property type="nucleotide sequence ID" value="NZ_BSUL01000001.1"/>
</dbReference>
<dbReference type="EC" id="3.1.1.-" evidence="3"/>
<protein>
    <recommendedName>
        <fullName evidence="3">Carboxylic ester hydrolase</fullName>
        <ecNumber evidence="3">3.1.1.-</ecNumber>
    </recommendedName>
</protein>
<dbReference type="AlphaFoldDB" id="A0AA37UG77"/>
<dbReference type="EMBL" id="BSUL01000001">
    <property type="protein sequence ID" value="GMA28780.1"/>
    <property type="molecule type" value="Genomic_DNA"/>
</dbReference>
<evidence type="ECO:0000259" key="4">
    <source>
        <dbReference type="Pfam" id="PF00135"/>
    </source>
</evidence>
<evidence type="ECO:0000256" key="2">
    <source>
        <dbReference type="ARBA" id="ARBA00022801"/>
    </source>
</evidence>
<organism evidence="5 6">
    <name type="scientific">Arenivirga flava</name>
    <dbReference type="NCBI Taxonomy" id="1930060"/>
    <lineage>
        <taxon>Bacteria</taxon>
        <taxon>Bacillati</taxon>
        <taxon>Actinomycetota</taxon>
        <taxon>Actinomycetes</taxon>
        <taxon>Micrococcales</taxon>
        <taxon>Microbacteriaceae</taxon>
        <taxon>Arenivirga</taxon>
    </lineage>
</organism>
<sequence length="479" mass="49935">MTAERRIPPRGLRVEGVDSWLGIEFATSERFAGPRLLDLDLEPRYDVYGAAPYQVEDPNQPLGAAPAERSGYLNVWAPADRDEAALPVIVNVYGGGFEHGSGSSWVADGSLIAATGRAVVVSFNYRVGALGFLTLDHLGHPAASNLGLRDVIAALEWVRREIDRFGGDADAVTVVGESAGGFLATALAAAPAARGLFARLAIFSAGASRILPLATARAMGDGIRAALAPDDPARLLEVDAAELVAAQGSVLATDIGVRNGPVPRAFGVVDDHEASDPVLSGHPARAVRDGALARIPLLVSSLQDEIALFREMAAATFDPSDVEAIVQEVVSWGVEPDRARGIVDEVAREHPGTAPGPLRAAVLSDYIYRLPAARLASAQSAAGGTAYLQMIGTVDGVPAGHALDVPALIGKHWPEATPAAIARDERIAAALLDFATQGDPGWAACPPEASIANGVGELRQPAGDAYAAILRRWDGVERP</sequence>
<dbReference type="PROSITE" id="PS00122">
    <property type="entry name" value="CARBOXYLESTERASE_B_1"/>
    <property type="match status" value="1"/>
</dbReference>
<evidence type="ECO:0000256" key="3">
    <source>
        <dbReference type="RuleBase" id="RU361235"/>
    </source>
</evidence>
<reference evidence="5 6" key="1">
    <citation type="journal article" date="2014" name="Int. J. Syst. Evol. Microbiol.">
        <title>Complete genome sequence of Corynebacterium casei LMG S-19264T (=DSM 44701T), isolated from a smear-ripened cheese.</title>
        <authorList>
            <consortium name="US DOE Joint Genome Institute (JGI-PGF)"/>
            <person name="Walter F."/>
            <person name="Albersmeier A."/>
            <person name="Kalinowski J."/>
            <person name="Ruckert C."/>
        </authorList>
    </citation>
    <scope>NUCLEOTIDE SEQUENCE [LARGE SCALE GENOMIC DNA]</scope>
    <source>
        <strain evidence="5 6">NBRC 112289</strain>
    </source>
</reference>
<dbReference type="SUPFAM" id="SSF53474">
    <property type="entry name" value="alpha/beta-Hydrolases"/>
    <property type="match status" value="1"/>
</dbReference>
<dbReference type="Gene3D" id="3.40.50.1820">
    <property type="entry name" value="alpha/beta hydrolase"/>
    <property type="match status" value="1"/>
</dbReference>
<evidence type="ECO:0000313" key="5">
    <source>
        <dbReference type="EMBL" id="GMA28780.1"/>
    </source>
</evidence>
<dbReference type="InterPro" id="IPR029058">
    <property type="entry name" value="AB_hydrolase_fold"/>
</dbReference>
<keyword evidence="2 3" id="KW-0378">Hydrolase</keyword>
<dbReference type="Pfam" id="PF00135">
    <property type="entry name" value="COesterase"/>
    <property type="match status" value="1"/>
</dbReference>
<dbReference type="GO" id="GO:0016787">
    <property type="term" value="F:hydrolase activity"/>
    <property type="evidence" value="ECO:0007669"/>
    <property type="project" value="UniProtKB-KW"/>
</dbReference>
<proteinExistence type="inferred from homology"/>
<evidence type="ECO:0000313" key="6">
    <source>
        <dbReference type="Proteomes" id="UP001157160"/>
    </source>
</evidence>
<comment type="caution">
    <text evidence="5">The sequence shown here is derived from an EMBL/GenBank/DDBJ whole genome shotgun (WGS) entry which is preliminary data.</text>
</comment>
<comment type="similarity">
    <text evidence="1 3">Belongs to the type-B carboxylesterase/lipase family.</text>
</comment>
<dbReference type="PANTHER" id="PTHR43142">
    <property type="entry name" value="CARBOXYLIC ESTER HYDROLASE"/>
    <property type="match status" value="1"/>
</dbReference>
<keyword evidence="6" id="KW-1185">Reference proteome</keyword>
<dbReference type="InterPro" id="IPR019826">
    <property type="entry name" value="Carboxylesterase_B_AS"/>
</dbReference>
<name>A0AA37UG77_9MICO</name>
<evidence type="ECO:0000256" key="1">
    <source>
        <dbReference type="ARBA" id="ARBA00005964"/>
    </source>
</evidence>
<dbReference type="InterPro" id="IPR002018">
    <property type="entry name" value="CarbesteraseB"/>
</dbReference>
<accession>A0AA37UG77</accession>
<dbReference type="Proteomes" id="UP001157160">
    <property type="component" value="Unassembled WGS sequence"/>
</dbReference>
<feature type="domain" description="Carboxylesterase type B" evidence="4">
    <location>
        <begin position="16"/>
        <end position="440"/>
    </location>
</feature>
<dbReference type="PANTHER" id="PTHR43142:SF1">
    <property type="entry name" value="CARBOXYLIC ESTER HYDROLASE"/>
    <property type="match status" value="1"/>
</dbReference>